<name>A0A673V5Q9_SURSU</name>
<comment type="similarity">
    <text evidence="1">Belongs to the Izumo family.</text>
</comment>
<evidence type="ECO:0000256" key="5">
    <source>
        <dbReference type="SAM" id="SignalP"/>
    </source>
</evidence>
<dbReference type="Pfam" id="PF16706">
    <property type="entry name" value="Izumo-Ig"/>
    <property type="match status" value="1"/>
</dbReference>
<reference evidence="7" key="2">
    <citation type="submission" date="2025-08" db="UniProtKB">
        <authorList>
            <consortium name="Ensembl"/>
        </authorList>
    </citation>
    <scope>IDENTIFICATION</scope>
</reference>
<dbReference type="Pfam" id="PF15005">
    <property type="entry name" value="IZUMO"/>
    <property type="match status" value="1"/>
</dbReference>
<dbReference type="GO" id="GO:0035036">
    <property type="term" value="P:sperm-egg recognition"/>
    <property type="evidence" value="ECO:0007669"/>
    <property type="project" value="InterPro"/>
</dbReference>
<dbReference type="GO" id="GO:0086080">
    <property type="term" value="F:protein binding involved in heterotypic cell-cell adhesion"/>
    <property type="evidence" value="ECO:0007669"/>
    <property type="project" value="TreeGrafter"/>
</dbReference>
<evidence type="ECO:0000256" key="3">
    <source>
        <dbReference type="SAM" id="MobiDB-lite"/>
    </source>
</evidence>
<dbReference type="Ensembl" id="ENSSSUT00005037642.1">
    <property type="protein sequence ID" value="ENSSSUP00005032998.1"/>
    <property type="gene ID" value="ENSSSUG00005021258.1"/>
</dbReference>
<evidence type="ECO:0000256" key="4">
    <source>
        <dbReference type="SAM" id="Phobius"/>
    </source>
</evidence>
<accession>A0A673V5Q9</accession>
<dbReference type="GO" id="GO:0005102">
    <property type="term" value="F:signaling receptor binding"/>
    <property type="evidence" value="ECO:0007669"/>
    <property type="project" value="InterPro"/>
</dbReference>
<dbReference type="InterPro" id="IPR032699">
    <property type="entry name" value="Izumo-Ig"/>
</dbReference>
<proteinExistence type="inferred from homology"/>
<keyword evidence="4" id="KW-1133">Transmembrane helix</keyword>
<dbReference type="OrthoDB" id="9907157at2759"/>
<feature type="transmembrane region" description="Helical" evidence="4">
    <location>
        <begin position="375"/>
        <end position="396"/>
    </location>
</feature>
<dbReference type="OMA" id="FEMATQE"/>
<evidence type="ECO:0000259" key="6">
    <source>
        <dbReference type="Pfam" id="PF16706"/>
    </source>
</evidence>
<dbReference type="Proteomes" id="UP000472268">
    <property type="component" value="Chromosome 16"/>
</dbReference>
<dbReference type="RefSeq" id="XP_029780302.1">
    <property type="nucleotide sequence ID" value="XM_029924442.1"/>
</dbReference>
<keyword evidence="2 5" id="KW-0732">Signal</keyword>
<dbReference type="InterPro" id="IPR029389">
    <property type="entry name" value="IZUMO"/>
</dbReference>
<organism evidence="7 8">
    <name type="scientific">Suricata suricatta</name>
    <name type="common">Meerkat</name>
    <dbReference type="NCBI Taxonomy" id="37032"/>
    <lineage>
        <taxon>Eukaryota</taxon>
        <taxon>Metazoa</taxon>
        <taxon>Chordata</taxon>
        <taxon>Craniata</taxon>
        <taxon>Vertebrata</taxon>
        <taxon>Euteleostomi</taxon>
        <taxon>Mammalia</taxon>
        <taxon>Eutheria</taxon>
        <taxon>Laurasiatheria</taxon>
        <taxon>Carnivora</taxon>
        <taxon>Feliformia</taxon>
        <taxon>Herpestidae</taxon>
        <taxon>Suricata</taxon>
    </lineage>
</organism>
<dbReference type="AlphaFoldDB" id="A0A673V5Q9"/>
<sequence length="418" mass="46200">MGPQLALLVGALAGCLRSARSCVICDQRVIGELHSLDTEYLPTHISPKDHREVMRKIKETVRNFTRLPDGKRTVVGVIDDATMELSVLSFVRSLRLLRDRDVRGDAFLKEFFEMATQEKEAFLQNIARFQREAFCPNKCGMMFQRLLWCHLCRKRLYLCQKSFDCGVQYVNVHEKEDMILDCELSWHKLSEGLTNYSFYKVWGSNSEALMYTGTRPTLIKPLVGPEDAGLYRCELGTVRSGPATIIHFEVTVLPQRIIAETTSKSSTIAQTIAQTMSKSSTFVALPSTIETRSSTTVTLPSTIETLPSTIGTQPSTIVALPSTTGTQPSTIVALPSTSGTQPSTSGTQPGTWQDLSSTLKSSVSPKPKNVPRGRLAGLLIWGCVVLVVGLLTIALCSRPEKVMNSMNSRFPTYKRGVP</sequence>
<evidence type="ECO:0000313" key="8">
    <source>
        <dbReference type="Proteomes" id="UP000472268"/>
    </source>
</evidence>
<feature type="signal peptide" evidence="5">
    <location>
        <begin position="1"/>
        <end position="21"/>
    </location>
</feature>
<evidence type="ECO:0000313" key="7">
    <source>
        <dbReference type="Ensembl" id="ENSSSUP00005032998.1"/>
    </source>
</evidence>
<dbReference type="GO" id="GO:0007342">
    <property type="term" value="P:fusion of sperm to egg plasma membrane involved in single fertilization"/>
    <property type="evidence" value="ECO:0007669"/>
    <property type="project" value="InterPro"/>
</dbReference>
<feature type="compositionally biased region" description="Low complexity" evidence="3">
    <location>
        <begin position="335"/>
        <end position="351"/>
    </location>
</feature>
<reference evidence="7 8" key="1">
    <citation type="submission" date="2019-05" db="EMBL/GenBank/DDBJ databases">
        <title>A Chromosome-scale Meerkat (S. suricatta) Genome Assembly.</title>
        <authorList>
            <person name="Dudchenko O."/>
            <person name="Lieberman Aiden E."/>
            <person name="Tung J."/>
            <person name="Barreiro L.B."/>
            <person name="Clutton-Brock T.H."/>
        </authorList>
    </citation>
    <scope>NUCLEOTIDE SEQUENCE [LARGE SCALE GENOMIC DNA]</scope>
</reference>
<feature type="chain" id="PRO_5025627155" description="Izumo protein immunoglobulin domain-containing protein" evidence="5">
    <location>
        <begin position="22"/>
        <end position="418"/>
    </location>
</feature>
<evidence type="ECO:0000256" key="1">
    <source>
        <dbReference type="ARBA" id="ARBA00009633"/>
    </source>
</evidence>
<dbReference type="InterPro" id="IPR036179">
    <property type="entry name" value="Ig-like_dom_sf"/>
</dbReference>
<feature type="region of interest" description="Disordered" evidence="3">
    <location>
        <begin position="335"/>
        <end position="368"/>
    </location>
</feature>
<dbReference type="SUPFAM" id="SSF48726">
    <property type="entry name" value="Immunoglobulin"/>
    <property type="match status" value="1"/>
</dbReference>
<keyword evidence="4" id="KW-0812">Transmembrane</keyword>
<protein>
    <recommendedName>
        <fullName evidence="6">Izumo protein immunoglobulin domain-containing protein</fullName>
    </recommendedName>
</protein>
<keyword evidence="8" id="KW-1185">Reference proteome</keyword>
<dbReference type="PANTHER" id="PTHR35540">
    <property type="entry name" value="IZUMO SPERM-EGG FUSION PROTEIN 1"/>
    <property type="match status" value="1"/>
</dbReference>
<dbReference type="GO" id="GO:0002080">
    <property type="term" value="C:acrosomal membrane"/>
    <property type="evidence" value="ECO:0007669"/>
    <property type="project" value="TreeGrafter"/>
</dbReference>
<feature type="domain" description="Izumo protein immunoglobulin" evidence="6">
    <location>
        <begin position="169"/>
        <end position="255"/>
    </location>
</feature>
<dbReference type="GeneID" id="115279944"/>
<gene>
    <name evidence="7" type="primary">LOC115279944</name>
</gene>
<dbReference type="PANTHER" id="PTHR35540:SF1">
    <property type="entry name" value="IZUMO SPERM-EGG FUSION PROTEIN 1"/>
    <property type="match status" value="1"/>
</dbReference>
<dbReference type="GO" id="GO:0005886">
    <property type="term" value="C:plasma membrane"/>
    <property type="evidence" value="ECO:0007669"/>
    <property type="project" value="TreeGrafter"/>
</dbReference>
<dbReference type="InterPro" id="IPR032700">
    <property type="entry name" value="IZUMO1"/>
</dbReference>
<reference evidence="7" key="3">
    <citation type="submission" date="2025-09" db="UniProtKB">
        <authorList>
            <consortium name="Ensembl"/>
        </authorList>
    </citation>
    <scope>IDENTIFICATION</scope>
</reference>
<feature type="compositionally biased region" description="Polar residues" evidence="3">
    <location>
        <begin position="353"/>
        <end position="364"/>
    </location>
</feature>
<evidence type="ECO:0000256" key="2">
    <source>
        <dbReference type="ARBA" id="ARBA00022729"/>
    </source>
</evidence>
<keyword evidence="4" id="KW-0472">Membrane</keyword>